<protein>
    <recommendedName>
        <fullName evidence="2">PilZ domain-containing protein</fullName>
    </recommendedName>
</protein>
<evidence type="ECO:0008006" key="2">
    <source>
        <dbReference type="Google" id="ProtNLM"/>
    </source>
</evidence>
<evidence type="ECO:0000313" key="1">
    <source>
        <dbReference type="EMBL" id="CAA9381662.1"/>
    </source>
</evidence>
<dbReference type="EMBL" id="CADCUQ010000173">
    <property type="protein sequence ID" value="CAA9381662.1"/>
    <property type="molecule type" value="Genomic_DNA"/>
</dbReference>
<sequence>MSHDAAFQLLRDAIARNVAVDLRIPADAAGEPRRGRLLAETNEGVLVEPPGGQAAAVEAVRRSGGLARVTFRRGEHDVQFDAAVLRREPAYLLGPAATVEAVVLRWPAEVRVTQRRNGYRVKLPHDAGVVARAWHVPEGAGLDHVPTTRELAVEVRDLSVCGMGLILPAARARAAGTRPGERLRVELVWADRRIATIVRVQQQPLSLPDGSLRLGLDFDGMDRTLQGRRALAQVEQLVAALQRTEVRRSRAGGSGYGVVG</sequence>
<dbReference type="Gene3D" id="2.40.10.220">
    <property type="entry name" value="predicted glycosyltransferase like domains"/>
    <property type="match status" value="1"/>
</dbReference>
<proteinExistence type="predicted"/>
<dbReference type="AlphaFoldDB" id="A0A6J4N9F2"/>
<reference evidence="1" key="1">
    <citation type="submission" date="2020-02" db="EMBL/GenBank/DDBJ databases">
        <authorList>
            <person name="Meier V. D."/>
        </authorList>
    </citation>
    <scope>NUCLEOTIDE SEQUENCE</scope>
    <source>
        <strain evidence="1">AVDCRST_MAG64</strain>
    </source>
</reference>
<organism evidence="1">
    <name type="scientific">uncultured Phycisphaerae bacterium</name>
    <dbReference type="NCBI Taxonomy" id="904963"/>
    <lineage>
        <taxon>Bacteria</taxon>
        <taxon>Pseudomonadati</taxon>
        <taxon>Planctomycetota</taxon>
        <taxon>Phycisphaerae</taxon>
        <taxon>environmental samples</taxon>
    </lineage>
</organism>
<name>A0A6J4N9F2_9BACT</name>
<accession>A0A6J4N9F2</accession>
<gene>
    <name evidence="1" type="ORF">AVDCRST_MAG64-681</name>
</gene>